<name>A0A1D2MP07_ORCCI</name>
<gene>
    <name evidence="2" type="ORF">Ocin01_12097</name>
</gene>
<protein>
    <submittedName>
        <fullName evidence="2">Uncharacterized protein</fullName>
    </submittedName>
</protein>
<reference evidence="2 3" key="1">
    <citation type="journal article" date="2016" name="Genome Biol. Evol.">
        <title>Gene Family Evolution Reflects Adaptation to Soil Environmental Stressors in the Genome of the Collembolan Orchesella cincta.</title>
        <authorList>
            <person name="Faddeeva-Vakhrusheva A."/>
            <person name="Derks M.F."/>
            <person name="Anvar S.Y."/>
            <person name="Agamennone V."/>
            <person name="Suring W."/>
            <person name="Smit S."/>
            <person name="van Straalen N.M."/>
            <person name="Roelofs D."/>
        </authorList>
    </citation>
    <scope>NUCLEOTIDE SEQUENCE [LARGE SCALE GENOMIC DNA]</scope>
    <source>
        <tissue evidence="2">Mixed pool</tissue>
    </source>
</reference>
<evidence type="ECO:0000256" key="1">
    <source>
        <dbReference type="SAM" id="Phobius"/>
    </source>
</evidence>
<comment type="caution">
    <text evidence="2">The sequence shown here is derived from an EMBL/GenBank/DDBJ whole genome shotgun (WGS) entry which is preliminary data.</text>
</comment>
<keyword evidence="1" id="KW-0472">Membrane</keyword>
<organism evidence="2 3">
    <name type="scientific">Orchesella cincta</name>
    <name type="common">Springtail</name>
    <name type="synonym">Podura cincta</name>
    <dbReference type="NCBI Taxonomy" id="48709"/>
    <lineage>
        <taxon>Eukaryota</taxon>
        <taxon>Metazoa</taxon>
        <taxon>Ecdysozoa</taxon>
        <taxon>Arthropoda</taxon>
        <taxon>Hexapoda</taxon>
        <taxon>Collembola</taxon>
        <taxon>Entomobryomorpha</taxon>
        <taxon>Entomobryoidea</taxon>
        <taxon>Orchesellidae</taxon>
        <taxon>Orchesellinae</taxon>
        <taxon>Orchesella</taxon>
    </lineage>
</organism>
<proteinExistence type="predicted"/>
<dbReference type="EMBL" id="LJIJ01000785">
    <property type="protein sequence ID" value="ODM94584.1"/>
    <property type="molecule type" value="Genomic_DNA"/>
</dbReference>
<keyword evidence="1" id="KW-0812">Transmembrane</keyword>
<sequence length="582" mass="65936">YSSLKPILYNESVKIRFFALFICCPSVENQVNERPSQFLAMKSYTLFAATVALIATVAFAQGSAAKNLKRDFSELTSFERLLFQFTRPDTYNNLSGRSGSKSPGINSEYSPIDFLNFDLPTLALQLSKSGSTFLPTVHFEYGFYYCYMGICIGFLQQYDYNKPEIRNANLTKANTHINDTNLEFDFQIPDLQIVMEDFFLHDEDLITGDIQMWRGLSLLISNYTLQLSANLEYVADVGIQLSNVSMNFAVGDFKLRRENGTHILPDGTTEEYGSVEREIASYMNEDWITYGEEVTASAQAWLNCFLSNGRNGDAQCEELLNDNLQPVNFMQLLQTIGLGIARNQEKLSIMNPQKIQDVLTVPHFLPSFPFPTMQSVLLELPTLLLQLGKVFFSTEAYPVSGFPMSYDYIRQNCSVGGCRDVHEQMFLPEFTVGGIIYDKLQVEITPDSFSYSIKVPEVYLDAPTLQSESTDVESGFREFYLGMKLSVVDAAFAISGDYSFEKGVGLQVSDLGLTLRLGELQMSFPQYFTTQNGEQSEIVEYNVDIAPQIMEIWNSVDENGVTFERQYEEYIQNVINAYLLRN</sequence>
<evidence type="ECO:0000313" key="3">
    <source>
        <dbReference type="Proteomes" id="UP000094527"/>
    </source>
</evidence>
<accession>A0A1D2MP07</accession>
<evidence type="ECO:0000313" key="2">
    <source>
        <dbReference type="EMBL" id="ODM94584.1"/>
    </source>
</evidence>
<dbReference type="AlphaFoldDB" id="A0A1D2MP07"/>
<keyword evidence="3" id="KW-1185">Reference proteome</keyword>
<keyword evidence="1" id="KW-1133">Transmembrane helix</keyword>
<feature type="non-terminal residue" evidence="2">
    <location>
        <position position="1"/>
    </location>
</feature>
<dbReference type="Proteomes" id="UP000094527">
    <property type="component" value="Unassembled WGS sequence"/>
</dbReference>
<feature type="transmembrane region" description="Helical" evidence="1">
    <location>
        <begin position="44"/>
        <end position="64"/>
    </location>
</feature>